<reference evidence="2 3" key="1">
    <citation type="submission" date="2024-02" db="EMBL/GenBank/DDBJ databases">
        <title>A novel Wenzhouxiangellaceae bacterium, isolated from coastal sediments.</title>
        <authorList>
            <person name="Du Z.-J."/>
            <person name="Ye Y.-Q."/>
            <person name="Zhang X.-Y."/>
        </authorList>
    </citation>
    <scope>NUCLEOTIDE SEQUENCE [LARGE SCALE GENOMIC DNA]</scope>
    <source>
        <strain evidence="2 3">CH-27</strain>
    </source>
</reference>
<dbReference type="InterPro" id="IPR015168">
    <property type="entry name" value="SsuA/THI5"/>
</dbReference>
<proteinExistence type="predicted"/>
<name>A0AAW9R6Y0_9GAMM</name>
<accession>A0AAW9R6Y0</accession>
<dbReference type="SUPFAM" id="SSF53850">
    <property type="entry name" value="Periplasmic binding protein-like II"/>
    <property type="match status" value="1"/>
</dbReference>
<dbReference type="Pfam" id="PF09084">
    <property type="entry name" value="NMT1"/>
    <property type="match status" value="1"/>
</dbReference>
<dbReference type="AlphaFoldDB" id="A0AAW9R6Y0"/>
<sequence>MSDVTLGFKAFDPHELLVHFMAVEAGLYRRENLNITLTDITFVADTELPPDVFQASCGAALTSAIRGLPQRVLFVAVDRPMFWIWTQEPVSALAGFRGRRLATFPVQAPPYNLARVILGQAGVNADSDVQLLPARDDVARIGLLRSGSADGAVLSSAVPPARLTALGLHQTCFFGDHLRLPTTGLGVDRSMLERDPGLVSALTNVHRESLHLIHAEPDRTAAILSGWFGVETEHASITAELYASAFTRDGRTTAEIAEQAIAAIGGALNVTAPPDWRTVYPFD</sequence>
<dbReference type="PANTHER" id="PTHR30024">
    <property type="entry name" value="ALIPHATIC SULFONATES-BINDING PROTEIN-RELATED"/>
    <property type="match status" value="1"/>
</dbReference>
<dbReference type="Proteomes" id="UP001359886">
    <property type="component" value="Unassembled WGS sequence"/>
</dbReference>
<gene>
    <name evidence="2" type="ORF">V3330_10465</name>
</gene>
<evidence type="ECO:0000313" key="2">
    <source>
        <dbReference type="EMBL" id="MEJ8568049.1"/>
    </source>
</evidence>
<dbReference type="Gene3D" id="3.40.190.10">
    <property type="entry name" value="Periplasmic binding protein-like II"/>
    <property type="match status" value="2"/>
</dbReference>
<organism evidence="2 3">
    <name type="scientific">Elongatibacter sediminis</name>
    <dbReference type="NCBI Taxonomy" id="3119006"/>
    <lineage>
        <taxon>Bacteria</taxon>
        <taxon>Pseudomonadati</taxon>
        <taxon>Pseudomonadota</taxon>
        <taxon>Gammaproteobacteria</taxon>
        <taxon>Chromatiales</taxon>
        <taxon>Wenzhouxiangellaceae</taxon>
        <taxon>Elongatibacter</taxon>
    </lineage>
</organism>
<dbReference type="RefSeq" id="WP_354695372.1">
    <property type="nucleotide sequence ID" value="NZ_JAZHOG010000006.1"/>
</dbReference>
<feature type="domain" description="SsuA/THI5-like" evidence="1">
    <location>
        <begin position="66"/>
        <end position="219"/>
    </location>
</feature>
<keyword evidence="3" id="KW-1185">Reference proteome</keyword>
<dbReference type="EMBL" id="JAZHOG010000006">
    <property type="protein sequence ID" value="MEJ8568049.1"/>
    <property type="molecule type" value="Genomic_DNA"/>
</dbReference>
<evidence type="ECO:0000313" key="3">
    <source>
        <dbReference type="Proteomes" id="UP001359886"/>
    </source>
</evidence>
<evidence type="ECO:0000259" key="1">
    <source>
        <dbReference type="Pfam" id="PF09084"/>
    </source>
</evidence>
<comment type="caution">
    <text evidence="2">The sequence shown here is derived from an EMBL/GenBank/DDBJ whole genome shotgun (WGS) entry which is preliminary data.</text>
</comment>
<protein>
    <submittedName>
        <fullName evidence="2">ABC transporter substrate-binding protein</fullName>
    </submittedName>
</protein>